<feature type="domain" description="MHD1" evidence="1">
    <location>
        <begin position="661"/>
        <end position="793"/>
    </location>
</feature>
<dbReference type="PROSITE" id="PS51258">
    <property type="entry name" value="MHD1"/>
    <property type="match status" value="1"/>
</dbReference>
<dbReference type="InParanoid" id="A0A1U8QCA6"/>
<evidence type="ECO:0000259" key="1">
    <source>
        <dbReference type="PROSITE" id="PS51258"/>
    </source>
</evidence>
<dbReference type="InterPro" id="IPR008528">
    <property type="entry name" value="unc-13_homologue"/>
</dbReference>
<dbReference type="Proteomes" id="UP000189703">
    <property type="component" value="Unplaced"/>
</dbReference>
<keyword evidence="3" id="KW-1185">Reference proteome</keyword>
<reference evidence="4" key="1">
    <citation type="submission" date="2025-08" db="UniProtKB">
        <authorList>
            <consortium name="RefSeq"/>
        </authorList>
    </citation>
    <scope>IDENTIFICATION</scope>
</reference>
<dbReference type="InterPro" id="IPR057984">
    <property type="entry name" value="PATROL1_C"/>
</dbReference>
<dbReference type="Gene3D" id="1.10.357.50">
    <property type="match status" value="1"/>
</dbReference>
<feature type="domain" description="MHD2" evidence="2">
    <location>
        <begin position="948"/>
        <end position="1061"/>
    </location>
</feature>
<gene>
    <name evidence="4" type="primary">LOC104612733</name>
</gene>
<organism evidence="3 4">
    <name type="scientific">Nelumbo nucifera</name>
    <name type="common">Sacred lotus</name>
    <dbReference type="NCBI Taxonomy" id="4432"/>
    <lineage>
        <taxon>Eukaryota</taxon>
        <taxon>Viridiplantae</taxon>
        <taxon>Streptophyta</taxon>
        <taxon>Embryophyta</taxon>
        <taxon>Tracheophyta</taxon>
        <taxon>Spermatophyta</taxon>
        <taxon>Magnoliopsida</taxon>
        <taxon>Proteales</taxon>
        <taxon>Nelumbonaceae</taxon>
        <taxon>Nelumbo</taxon>
    </lineage>
</organism>
<dbReference type="Pfam" id="PF25761">
    <property type="entry name" value="TPR_PATROL1"/>
    <property type="match status" value="1"/>
</dbReference>
<evidence type="ECO:0000313" key="4">
    <source>
        <dbReference type="RefSeq" id="XP_019055876.1"/>
    </source>
</evidence>
<dbReference type="GeneID" id="104612733"/>
<dbReference type="InterPro" id="IPR014772">
    <property type="entry name" value="Munc13_dom-2"/>
</dbReference>
<dbReference type="FunCoup" id="A0A1U8QCA6">
    <property type="interactions" value="1088"/>
</dbReference>
<dbReference type="OMA" id="FHESSYP"/>
<proteinExistence type="predicted"/>
<evidence type="ECO:0000313" key="3">
    <source>
        <dbReference type="Proteomes" id="UP000189703"/>
    </source>
</evidence>
<dbReference type="PANTHER" id="PTHR31280">
    <property type="entry name" value="PROTEIN UNC-13 HOMOLOG"/>
    <property type="match status" value="1"/>
</dbReference>
<dbReference type="KEGG" id="nnu:104612733"/>
<sequence length="1169" mass="133612">METFLLQEKYRCDRRKLLDFILSAGLIKEFRTPSGPVGLSAVDLDKISVDYVLECIGSGGVLDLSEATKKYNDEFRYPAMVVIHFCWSNCHLLKLKNVIKSPSKSYYFLISDPEMSGSPPQNAPPQVELKMNLNYSSCSLNQLDPLVVEETQISGDEDGAKYKVATFTPCEHINDANVLSLGLPMLSTGLSDDDLRETAYEILVASVIFSGGQVCSFEEKKKEKKSHMLSRLRSKRDKLNSQSQTAKFHFELPDIIRVQMQVSEAMDTCIKQRLLVFTSRTRPIDVPQISLELLNGIFKSDFLIEKSYKQWRKRQANILEEILYYSATHTAAEHMTIRSFLAKVRNTEEWNVKMPSEFSEALLAIQKFTSKLSLVPGKFGITGETYYWTADYHLNLKLYEKLLCSVFDILEDGQLVEEVDEILRFIRLTWSTLGITERIHDALYAWVLFQKFVETGEPILLEYAILEMQKVLSIQDDNAMEGAYMNSLICSIGINGCKMNISLVDAIFMSTSIWCDSKLQDYHLHFAQNPTLFGSVVTLVTVVGILSADEYGEFKLIKPSRRSEMASRYFKEYVEKSIQAAYKRVVDTLDAKSKVQRQHPLAVLADEVKIIVERESSVFSPVLCQWFPEAGIISSMMLHELYGARVKPFLDGVSLLTEDVRSVLPAANMLDNLLTQLCYVASGEDKFNSPFTKDMKHYQIDEISGPIILDWLSAQYGHILEWTERAFSLEDWQPLSFQQRQAASIIEIFRIIEETVHQFFSLNIPMDIIHLQSLVYVIFKSLELYLLNMINQLVDKNHLFPAVPALTRYKETMVPIIKKKLIQSKFVEEEVLEKLNELTIPKLCVRLNTLQYTQHQVGMLEDGIRKSWMLVKPCLYQRWKKEQLPGPLKEGITRCFKSVDEIFTAFNSIKKTTVGAIDKICDFIGARVVFWDLRDSFLLLLYRGDIESACLDGILPQLNSILDYICDLIIDILRDMVILSVCRASLEGFVWVLLDGGPSRAFSETDFQFMQEDLDILKDFFVANGEGLPRAVVEQEARLASQIINLFSLQVWQTETVIGMLMTASEQISTRMDQWSPGSRSIEDAHTLIRVLCHKKDREASKFLKKQYQLPKSSEYDGASKDSISVSPLVSDLLKRSGSFRWTGKGKRSFKFIKKKIQASTSEIRQVTW</sequence>
<dbReference type="PANTHER" id="PTHR31280:SF3">
    <property type="entry name" value="DNA TOPOISOMERASE 4 SUBUNIT B (DUF810)"/>
    <property type="match status" value="1"/>
</dbReference>
<dbReference type="InterPro" id="IPR014770">
    <property type="entry name" value="Munc13_1"/>
</dbReference>
<dbReference type="PROSITE" id="PS51259">
    <property type="entry name" value="MHD2"/>
    <property type="match status" value="1"/>
</dbReference>
<protein>
    <submittedName>
        <fullName evidence="4">Uncharacterized protein LOC104612733 isoform X1</fullName>
    </submittedName>
</protein>
<dbReference type="AlphaFoldDB" id="A0A1U8QCA6"/>
<name>A0A1U8QCA6_NELNU</name>
<dbReference type="STRING" id="4432.A0A1U8QCA6"/>
<accession>A0A1U8QCA6</accession>
<evidence type="ECO:0000259" key="2">
    <source>
        <dbReference type="PROSITE" id="PS51259"/>
    </source>
</evidence>
<dbReference type="RefSeq" id="XP_019055876.1">
    <property type="nucleotide sequence ID" value="XM_019200331.1"/>
</dbReference>
<dbReference type="OrthoDB" id="2015333at2759"/>